<accession>A0A1B0BCP8</accession>
<feature type="domain" description="SAM" evidence="12">
    <location>
        <begin position="1466"/>
        <end position="1530"/>
    </location>
</feature>
<dbReference type="EnsemblMetazoa" id="GPPI025910-RA">
    <property type="protein sequence ID" value="GPPI025910-PA"/>
    <property type="gene ID" value="GPPI025910"/>
</dbReference>
<dbReference type="Gene3D" id="2.30.30.140">
    <property type="match status" value="3"/>
</dbReference>
<feature type="region of interest" description="Disordered" evidence="11">
    <location>
        <begin position="527"/>
        <end position="547"/>
    </location>
</feature>
<sequence>MSNLNVQPKQKQKQQTRYYITTSAATPSTPILKSSSTSNAKVLTSFDTKQIVRNQSSSSSSLLNAGFINTSNSPSTVNSVTNSKFISNFVPVLVTNSNSFNQSILPSLQQQQHQQQQKSNIANTGNIPTITNASIPLVTATSKPVIMATNQSNNITYQVLSAPNNANLNSVIAAGPTVNVLLTHANVVPNLGQTPILIRNQHQKQQQQQQQQQQLIPKQRKNVTIDVLKQIGSDLNSNDETLVAPSIAKVVTPRTTLLKASLLQAKQQQQQQKFIIDKSKPVVKNKIMITSQQPQELQQLQQQQQHKLQKPLIANKKEQIDGESSNQIFTTLGSNKGSTESSSSSSPLHGQKIEKISLLQNTKATTNNEVGSIEQPNSLLKRSNEVKVANVSAEVSLIKRINDIEDNSNNRPLLKVVNASSKLQNEITLKSFTTASLGDDDDDDDDDCKEIESGDPMIMEITESCDIKTKKSLLKSLNTHNGVIEDNSLLKPFDKLIVTPANTSLLKSGKCAGVSVEKQESLLKMNSKKSSLEIDTEQISPRHQRSQSWNALLKSSNNGNSIVSVERRRSGPVTDYDKLHVLKPLDISEINARMPGNPEKSQKLQMGAFFEEDDSLKLVVEEEEENEDIKKNESLASASTLPKNDLQLQHVMRSKSLNSSINPETTTKWLTNEEHHTLKSIKSEPIFSLEKNYDTKMEQKSSKYDSDSDGDDVTIVPTEEKKIEEIEIDDDDDDDDDDEDDDNNNNNNNNNEANNCPRGGATNGNKKSLTCEEQILISSPSSISNNSSENLNDSYGSLKKSLKKSESFLKEALNEPKVEVTDLNETNGYPSMLDICSSFNMLNWRDRVGTARGTTYKFQLNEFNLVQLYEKCPPRVRIQTAYEKPLIERECTRSNPKDPSPLLYLCRRCNCHGPAIDFLAPEFCSLTCLKRDIRKRHRDERTSILRKRARKMEVLSLRMVKKQPGPRFRWCSYLPGNPESSAAPISLFLNPFPTGPNNFKVGMKLEAIDPDNCSLFCVCTVIEINGYRLKLSFDGYDSMYDFWVNADSMDIFPPGWCAKTNRILQPPKGISANKFNWSAYLNKERGTPAPRLLFTHLNSSALTPRNPFKIGMHLEAEDLNDTGKLCVATIADVLDDRIRIHFDGWDDCYDIIVDINSPYIHPCGWHEGRQQLLVPPECENTSFKWNDYIRKQGRGVAANEELFAPREPINFRPNMKLEVVDPRNSSLIRPATVIAHKGYRVKLHLDCWSSDYCFWLEDDSPDLHPIGWCDATGHDLEPPPRYKMGEQKMPCPTVGCRGIGNAKKPTMSVHADRDYCPYAPENWRVLVEKPTRLTQENVVRSLYVEDKNNKPINSQSFSHLSDQQILDRLQVLDNIKPHHALLQPDRIPLSRTDFSSLPLTTETDEDMPLKSIKSSNAKDNENLDTVLQITKEFLCDYGPRLKQNYDLWQRNLNFDASNIQRNPLLWSTKETSTFIDVVLNCPDYAEIFVQQDIDGKALLLLQQDDLTETLGMKLGPAVKLYTVILQLRTITITKFNVAYKRSNPKNKKGD</sequence>
<dbReference type="CDD" id="cd20101">
    <property type="entry name" value="MBT_L3MBTL1-like_rpt1"/>
    <property type="match status" value="1"/>
</dbReference>
<dbReference type="InterPro" id="IPR004092">
    <property type="entry name" value="Mbt"/>
</dbReference>
<feature type="repeat" description="MBT" evidence="10">
    <location>
        <begin position="1075"/>
        <end position="1176"/>
    </location>
</feature>
<evidence type="ECO:0000256" key="11">
    <source>
        <dbReference type="SAM" id="MobiDB-lite"/>
    </source>
</evidence>
<dbReference type="InterPro" id="IPR001660">
    <property type="entry name" value="SAM"/>
</dbReference>
<keyword evidence="14" id="KW-1185">Reference proteome</keyword>
<evidence type="ECO:0000259" key="12">
    <source>
        <dbReference type="PROSITE" id="PS50105"/>
    </source>
</evidence>
<evidence type="ECO:0000256" key="9">
    <source>
        <dbReference type="ARBA" id="ARBA00023242"/>
    </source>
</evidence>
<organism evidence="13 14">
    <name type="scientific">Glossina palpalis gambiensis</name>
    <dbReference type="NCBI Taxonomy" id="67801"/>
    <lineage>
        <taxon>Eukaryota</taxon>
        <taxon>Metazoa</taxon>
        <taxon>Ecdysozoa</taxon>
        <taxon>Arthropoda</taxon>
        <taxon>Hexapoda</taxon>
        <taxon>Insecta</taxon>
        <taxon>Pterygota</taxon>
        <taxon>Neoptera</taxon>
        <taxon>Endopterygota</taxon>
        <taxon>Diptera</taxon>
        <taxon>Brachycera</taxon>
        <taxon>Muscomorpha</taxon>
        <taxon>Hippoboscoidea</taxon>
        <taxon>Glossinidae</taxon>
        <taxon>Glossina</taxon>
    </lineage>
</organism>
<evidence type="ECO:0000256" key="4">
    <source>
        <dbReference type="ARBA" id="ARBA00022771"/>
    </source>
</evidence>
<evidence type="ECO:0000256" key="10">
    <source>
        <dbReference type="PROSITE-ProRule" id="PRU00459"/>
    </source>
</evidence>
<feature type="region of interest" description="Disordered" evidence="11">
    <location>
        <begin position="324"/>
        <end position="351"/>
    </location>
</feature>
<evidence type="ECO:0000256" key="6">
    <source>
        <dbReference type="ARBA" id="ARBA00022853"/>
    </source>
</evidence>
<evidence type="ECO:0000256" key="7">
    <source>
        <dbReference type="ARBA" id="ARBA00023015"/>
    </source>
</evidence>
<dbReference type="GO" id="GO:0043565">
    <property type="term" value="F:sequence-specific DNA binding"/>
    <property type="evidence" value="ECO:0007669"/>
    <property type="project" value="InterPro"/>
</dbReference>
<dbReference type="VEuPathDB" id="VectorBase:GPPI025910"/>
<keyword evidence="9" id="KW-0539">Nucleus</keyword>
<dbReference type="PROSITE" id="PS50105">
    <property type="entry name" value="SAM_DOMAIN"/>
    <property type="match status" value="1"/>
</dbReference>
<dbReference type="Gene3D" id="1.10.150.50">
    <property type="entry name" value="Transcription Factor, Ets-1"/>
    <property type="match status" value="1"/>
</dbReference>
<dbReference type="PANTHER" id="PTHR12247:SF131">
    <property type="entry name" value="LD05287P"/>
    <property type="match status" value="1"/>
</dbReference>
<dbReference type="GO" id="GO:0045892">
    <property type="term" value="P:negative regulation of DNA-templated transcription"/>
    <property type="evidence" value="ECO:0007669"/>
    <property type="project" value="TreeGrafter"/>
</dbReference>
<evidence type="ECO:0000256" key="2">
    <source>
        <dbReference type="ARBA" id="ARBA00022723"/>
    </source>
</evidence>
<dbReference type="GO" id="GO:0008270">
    <property type="term" value="F:zinc ion binding"/>
    <property type="evidence" value="ECO:0007669"/>
    <property type="project" value="UniProtKB-KW"/>
</dbReference>
<keyword evidence="6" id="KW-0156">Chromatin regulator</keyword>
<dbReference type="Pfam" id="PF02820">
    <property type="entry name" value="MBT"/>
    <property type="match status" value="3"/>
</dbReference>
<feature type="region of interest" description="Disordered" evidence="11">
    <location>
        <begin position="623"/>
        <end position="643"/>
    </location>
</feature>
<dbReference type="SMART" id="SM00251">
    <property type="entry name" value="SAM_PNT"/>
    <property type="match status" value="1"/>
</dbReference>
<keyword evidence="4" id="KW-0863">Zinc-finger</keyword>
<proteinExistence type="predicted"/>
<keyword evidence="5" id="KW-0862">Zinc</keyword>
<feature type="compositionally biased region" description="Polar residues" evidence="11">
    <location>
        <begin position="537"/>
        <end position="547"/>
    </location>
</feature>
<keyword evidence="7" id="KW-0805">Transcription regulation</keyword>
<evidence type="ECO:0000256" key="1">
    <source>
        <dbReference type="ARBA" id="ARBA00004123"/>
    </source>
</evidence>
<keyword evidence="3" id="KW-0677">Repeat</keyword>
<feature type="compositionally biased region" description="Polar residues" evidence="11">
    <location>
        <begin position="324"/>
        <end position="340"/>
    </location>
</feature>
<protein>
    <recommendedName>
        <fullName evidence="12">SAM domain-containing protein</fullName>
    </recommendedName>
</protein>
<reference evidence="13" key="2">
    <citation type="submission" date="2020-05" db="UniProtKB">
        <authorList>
            <consortium name="EnsemblMetazoa"/>
        </authorList>
    </citation>
    <scope>IDENTIFICATION</scope>
    <source>
        <strain evidence="13">IAEA</strain>
    </source>
</reference>
<dbReference type="Pfam" id="PF00536">
    <property type="entry name" value="SAM_1"/>
    <property type="match status" value="1"/>
</dbReference>
<feature type="repeat" description="MBT" evidence="10">
    <location>
        <begin position="968"/>
        <end position="1067"/>
    </location>
</feature>
<dbReference type="STRING" id="67801.A0A1B0BCP8"/>
<dbReference type="InterPro" id="IPR050548">
    <property type="entry name" value="PcG_chromatin_remod_factors"/>
</dbReference>
<dbReference type="InterPro" id="IPR003118">
    <property type="entry name" value="Pointed_dom"/>
</dbReference>
<dbReference type="GO" id="GO:0003682">
    <property type="term" value="F:chromatin binding"/>
    <property type="evidence" value="ECO:0007669"/>
    <property type="project" value="TreeGrafter"/>
</dbReference>
<dbReference type="Proteomes" id="UP000092460">
    <property type="component" value="Unassembled WGS sequence"/>
</dbReference>
<comment type="subcellular location">
    <subcellularLocation>
        <location evidence="1">Nucleus</location>
    </subcellularLocation>
</comment>
<dbReference type="InterPro" id="IPR013761">
    <property type="entry name" value="SAM/pointed_sf"/>
</dbReference>
<name>A0A1B0BCP8_9MUSC</name>
<dbReference type="SUPFAM" id="SSF63748">
    <property type="entry name" value="Tudor/PWWP/MBT"/>
    <property type="match status" value="3"/>
</dbReference>
<dbReference type="SUPFAM" id="SSF47769">
    <property type="entry name" value="SAM/Pointed domain"/>
    <property type="match status" value="1"/>
</dbReference>
<dbReference type="SMART" id="SM00561">
    <property type="entry name" value="MBT"/>
    <property type="match status" value="3"/>
</dbReference>
<evidence type="ECO:0000313" key="14">
    <source>
        <dbReference type="Proteomes" id="UP000092460"/>
    </source>
</evidence>
<feature type="region of interest" description="Disordered" evidence="11">
    <location>
        <begin position="698"/>
        <end position="765"/>
    </location>
</feature>
<evidence type="ECO:0000313" key="13">
    <source>
        <dbReference type="EnsemblMetazoa" id="GPPI025910-PA"/>
    </source>
</evidence>
<dbReference type="SMART" id="SM00454">
    <property type="entry name" value="SAM"/>
    <property type="match status" value="1"/>
</dbReference>
<keyword evidence="2" id="KW-0479">Metal-binding</keyword>
<dbReference type="PANTHER" id="PTHR12247">
    <property type="entry name" value="POLYCOMB GROUP PROTEIN"/>
    <property type="match status" value="1"/>
</dbReference>
<dbReference type="EMBL" id="JXJN01012082">
    <property type="status" value="NOT_ANNOTATED_CDS"/>
    <property type="molecule type" value="Genomic_DNA"/>
</dbReference>
<dbReference type="InterPro" id="IPR002515">
    <property type="entry name" value="Znf_C2H2C"/>
</dbReference>
<feature type="compositionally biased region" description="Low complexity" evidence="11">
    <location>
        <begin position="744"/>
        <end position="755"/>
    </location>
</feature>
<dbReference type="GO" id="GO:0042393">
    <property type="term" value="F:histone binding"/>
    <property type="evidence" value="ECO:0007669"/>
    <property type="project" value="TreeGrafter"/>
</dbReference>
<dbReference type="PROSITE" id="PS51802">
    <property type="entry name" value="ZF_CCHHC"/>
    <property type="match status" value="1"/>
</dbReference>
<dbReference type="PROSITE" id="PS51079">
    <property type="entry name" value="MBT"/>
    <property type="match status" value="3"/>
</dbReference>
<evidence type="ECO:0000256" key="5">
    <source>
        <dbReference type="ARBA" id="ARBA00022833"/>
    </source>
</evidence>
<feature type="compositionally biased region" description="Acidic residues" evidence="11">
    <location>
        <begin position="726"/>
        <end position="743"/>
    </location>
</feature>
<dbReference type="CDD" id="cd20103">
    <property type="entry name" value="MBT_L3MBTL1-like_rpt3"/>
    <property type="match status" value="1"/>
</dbReference>
<evidence type="ECO:0000256" key="3">
    <source>
        <dbReference type="ARBA" id="ARBA00022737"/>
    </source>
</evidence>
<keyword evidence="8" id="KW-0804">Transcription</keyword>
<feature type="repeat" description="MBT" evidence="10">
    <location>
        <begin position="1183"/>
        <end position="1279"/>
    </location>
</feature>
<evidence type="ECO:0000256" key="8">
    <source>
        <dbReference type="ARBA" id="ARBA00023163"/>
    </source>
</evidence>
<reference evidence="14" key="1">
    <citation type="submission" date="2015-01" db="EMBL/GenBank/DDBJ databases">
        <authorList>
            <person name="Aksoy S."/>
            <person name="Warren W."/>
            <person name="Wilson R.K."/>
        </authorList>
    </citation>
    <scope>NUCLEOTIDE SEQUENCE [LARGE SCALE GENOMIC DNA]</scope>
    <source>
        <strain evidence="14">IAEA</strain>
    </source>
</reference>
<dbReference type="GO" id="GO:0005634">
    <property type="term" value="C:nucleus"/>
    <property type="evidence" value="ECO:0007669"/>
    <property type="project" value="UniProtKB-SubCell"/>
</dbReference>
<dbReference type="GO" id="GO:0006325">
    <property type="term" value="P:chromatin organization"/>
    <property type="evidence" value="ECO:0007669"/>
    <property type="project" value="UniProtKB-KW"/>
</dbReference>